<gene>
    <name evidence="1" type="ORF">NMW_1787</name>
</gene>
<name>C6SLG2_NEIME</name>
<dbReference type="AlphaFoldDB" id="C6SLG2"/>
<sequence length="85" mass="8805">MPRLAVLFVLSAASSPCPDLNLIHYILIAYAVPVSGFLRGSGFAGLPATVMPSGMSHTITAPAPIQLPSFPNGVENVGRKAVYAP</sequence>
<protein>
    <submittedName>
        <fullName evidence="1">Uncharacterized protein</fullName>
    </submittedName>
</protein>
<organism evidence="1">
    <name type="scientific">Neisseria meningitidis alpha275</name>
    <dbReference type="NCBI Taxonomy" id="295996"/>
    <lineage>
        <taxon>Bacteria</taxon>
        <taxon>Pseudomonadati</taxon>
        <taxon>Pseudomonadota</taxon>
        <taxon>Betaproteobacteria</taxon>
        <taxon>Neisseriales</taxon>
        <taxon>Neisseriaceae</taxon>
        <taxon>Neisseria</taxon>
    </lineage>
</organism>
<proteinExistence type="predicted"/>
<evidence type="ECO:0000313" key="1">
    <source>
        <dbReference type="EMBL" id="CBA09044.1"/>
    </source>
</evidence>
<reference evidence="1" key="1">
    <citation type="journal article" date="2008" name="Proc. Natl. Acad. Sci. U.S.A.">
        <title>Whole-genome comparison of disease and carriage strains provides insights into virulence evolution in Neisseria meningitidis.</title>
        <authorList>
            <person name="Schoen C."/>
            <person name="Blom J."/>
            <person name="Claus H."/>
            <person name="Schramm-Glueck A."/>
            <person name="Brandt P."/>
            <person name="Mueller T."/>
            <person name="Goesmann A."/>
            <person name="Joseph B."/>
            <person name="Konietzny S."/>
            <person name="Kurzai O."/>
            <person name="Schmitt C."/>
            <person name="Friedrich T."/>
            <person name="Linke B."/>
            <person name="Vogel U."/>
            <person name="Frosch M."/>
        </authorList>
    </citation>
    <scope>NUCLEOTIDE SEQUENCE</scope>
    <source>
        <strain evidence="1">Alpha275</strain>
    </source>
</reference>
<dbReference type="EMBL" id="AM889138">
    <property type="protein sequence ID" value="CBA09044.1"/>
    <property type="molecule type" value="Genomic_DNA"/>
</dbReference>
<accession>C6SLG2</accession>